<proteinExistence type="predicted"/>
<gene>
    <name evidence="1" type="ORF">OG913_27410</name>
</gene>
<evidence type="ECO:0000313" key="2">
    <source>
        <dbReference type="Proteomes" id="UP001432011"/>
    </source>
</evidence>
<dbReference type="Proteomes" id="UP001432011">
    <property type="component" value="Chromosome"/>
</dbReference>
<dbReference type="RefSeq" id="WP_142649186.1">
    <property type="nucleotide sequence ID" value="NZ_CP108085.1"/>
</dbReference>
<name>A0ABZ1SKU8_9ACTN</name>
<keyword evidence="2" id="KW-1185">Reference proteome</keyword>
<dbReference type="EMBL" id="CP108085">
    <property type="protein sequence ID" value="WUP73122.1"/>
    <property type="molecule type" value="Genomic_DNA"/>
</dbReference>
<protein>
    <submittedName>
        <fullName evidence="1">Uncharacterized protein</fullName>
    </submittedName>
</protein>
<organism evidence="1 2">
    <name type="scientific">Microbispora hainanensis</name>
    <dbReference type="NCBI Taxonomy" id="568844"/>
    <lineage>
        <taxon>Bacteria</taxon>
        <taxon>Bacillati</taxon>
        <taxon>Actinomycetota</taxon>
        <taxon>Actinomycetes</taxon>
        <taxon>Streptosporangiales</taxon>
        <taxon>Streptosporangiaceae</taxon>
        <taxon>Microbispora</taxon>
    </lineage>
</organism>
<accession>A0ABZ1SKU8</accession>
<reference evidence="1" key="1">
    <citation type="submission" date="2022-10" db="EMBL/GenBank/DDBJ databases">
        <title>The complete genomes of actinobacterial strains from the NBC collection.</title>
        <authorList>
            <person name="Joergensen T.S."/>
            <person name="Alvarez Arevalo M."/>
            <person name="Sterndorff E.B."/>
            <person name="Faurdal D."/>
            <person name="Vuksanovic O."/>
            <person name="Mourched A.-S."/>
            <person name="Charusanti P."/>
            <person name="Shaw S."/>
            <person name="Blin K."/>
            <person name="Weber T."/>
        </authorList>
    </citation>
    <scope>NUCLEOTIDE SEQUENCE</scope>
    <source>
        <strain evidence="1">NBC_00254</strain>
    </source>
</reference>
<sequence>MAITAGVAGIAGDSSGAIGRHAHLSLRRIRVAAVPALVPENLAALGELLDVTSAHSVLHRDDLVVRTERTVWTAGRT</sequence>
<evidence type="ECO:0000313" key="1">
    <source>
        <dbReference type="EMBL" id="WUP73122.1"/>
    </source>
</evidence>